<dbReference type="SUPFAM" id="SSF48208">
    <property type="entry name" value="Six-hairpin glycosidases"/>
    <property type="match status" value="1"/>
</dbReference>
<comment type="pathway">
    <text evidence="1 6">Glycan biosynthesis; glycogen metabolism.</text>
</comment>
<accession>A0AAJ7E300</accession>
<evidence type="ECO:0000256" key="4">
    <source>
        <dbReference type="ARBA" id="ARBA00022860"/>
    </source>
</evidence>
<dbReference type="Pfam" id="PF00723">
    <property type="entry name" value="Glyco_hydro_15"/>
    <property type="match status" value="1"/>
</dbReference>
<comment type="similarity">
    <text evidence="2 6">Belongs to the phosphorylase b kinase regulatory chain family.</text>
</comment>
<dbReference type="PANTHER" id="PTHR10749:SF8">
    <property type="entry name" value="PHOSPHORYLASE B KINASE REGULATORY SUBUNIT BETA"/>
    <property type="match status" value="1"/>
</dbReference>
<evidence type="ECO:0000313" key="10">
    <source>
        <dbReference type="RefSeq" id="XP_011505943.1"/>
    </source>
</evidence>
<name>A0AAJ7E300_9HYME</name>
<feature type="domain" description="Phosphorylase b kinase regulatory subunit alpha/beta C-terminal" evidence="8">
    <location>
        <begin position="886"/>
        <end position="1001"/>
    </location>
</feature>
<keyword evidence="6" id="KW-1003">Cell membrane</keyword>
<keyword evidence="6" id="KW-0449">Lipoprotein</keyword>
<feature type="domain" description="GH15-like" evidence="7">
    <location>
        <begin position="11"/>
        <end position="845"/>
    </location>
</feature>
<keyword evidence="5 6" id="KW-0119">Carbohydrate metabolism</keyword>
<keyword evidence="9" id="KW-1185">Reference proteome</keyword>
<dbReference type="InterPro" id="IPR011613">
    <property type="entry name" value="GH15-like"/>
</dbReference>
<evidence type="ECO:0000256" key="6">
    <source>
        <dbReference type="RuleBase" id="RU364123"/>
    </source>
</evidence>
<evidence type="ECO:0000256" key="5">
    <source>
        <dbReference type="ARBA" id="ARBA00023277"/>
    </source>
</evidence>
<protein>
    <recommendedName>
        <fullName evidence="6">Phosphorylase b kinase regulatory subunit</fullName>
    </recommendedName>
</protein>
<evidence type="ECO:0000259" key="7">
    <source>
        <dbReference type="Pfam" id="PF00723"/>
    </source>
</evidence>
<dbReference type="GeneID" id="105368598"/>
<keyword evidence="4 6" id="KW-0112">Calmodulin-binding</keyword>
<dbReference type="InterPro" id="IPR008734">
    <property type="entry name" value="PHK_A/B_su"/>
</dbReference>
<dbReference type="RefSeq" id="XP_011505943.1">
    <property type="nucleotide sequence ID" value="XM_011507641.1"/>
</dbReference>
<dbReference type="Pfam" id="PF19292">
    <property type="entry name" value="KPBB_C"/>
    <property type="match status" value="1"/>
</dbReference>
<evidence type="ECO:0000259" key="8">
    <source>
        <dbReference type="Pfam" id="PF19292"/>
    </source>
</evidence>
<dbReference type="Proteomes" id="UP000695007">
    <property type="component" value="Unplaced"/>
</dbReference>
<dbReference type="KEGG" id="csol:105368598"/>
<evidence type="ECO:0000256" key="2">
    <source>
        <dbReference type="ARBA" id="ARBA00007128"/>
    </source>
</evidence>
<dbReference type="InterPro" id="IPR008928">
    <property type="entry name" value="6-hairpin_glycosidase_sf"/>
</dbReference>
<keyword evidence="3 6" id="KW-0321">Glycogen metabolism</keyword>
<evidence type="ECO:0000313" key="9">
    <source>
        <dbReference type="Proteomes" id="UP000695007"/>
    </source>
</evidence>
<sequence>MFNYEHTIMVLDMYYGIVKRQILHYQSCITGLFPQVSTDKTVGSVRESIYCAAAIWSLYQAYRRIDDDRGRSYELGQSAIKCMRGILECWMKQSARVELFKKNQCNRFALHCKFHLDTGNEIFKDEHYNHLQIDVVSLYLIFLVQMISSGLQIIYTQDEVAFVQNLVYYVERAYRTPDYGMWERGSRYNDGTPEIHASSIGMAKSALEAINGCNLFGEKGASWSVIYVDIDAHNRNRSIFKTMLPRESSSKSVDVALLPTISFPAFSTHEEALYNETKANIIKRLKGNYGFKRFARDGYKTVLENPENRYYKSDEIQEFDNVECEWPLFYIFMIIDGVFNTLPEQVTEYQALLTARLSKDSHEDPVVPMYYYVPEDSIEAVKSDPEGAIKISSDIGKGCKSGEEHIPIYLWNQAMYVIAQLLTANLLHINELDPIRRYLPSYNRPRKVGRYSAFQDTHTDLVVQIVLIAESMRLQAMMATYGIQTQTPHEVEPVQILSSTQLIKVYQCLGVNSKLDLKGRPARPIGSLGTSKIYRVCGMTVLCYPLIFEVSEFYLYRDLALLIDDIKTELQFVGKYWRLSGRPTVCLLIREEHMRDPQFKGMLDLFAMLKKGYCDETKVRIGRLQNLISSSCIEHLDFINTMDTDLELSQFKQLEHDYIGYQSLTDVPIVLSYDEDLKDFSFFQNMKDESTSNIIHAIRNTEGLYGKCQLYGILLQREGVNYQINGTTVGETLRSLYQQSGSLRHWMAVRYCSSLLNHTVDSISPFITGVLVKGKQIAVGVIGHHETVFDKPMTPAEIQSVMYSTIQPHNIIQAVLQQEVLLYCGRLIGTNPEMFKGILKIRIGWVLEAMKRYLQIFGRTSKPLENYSPYEIRQLLIKVLTVKDWAFKENLSILERRKIEGSLCRVPSHFYNQVWQVLERCSGGICVNGHQVPQQPTLSKMTRSELTFALLVESILHHINIPEYRQIVIELLNIVSTILLRNPELTFQKQLNLNKLVDDAFIIFCKDHCLERTKDMTLFFSANYSHTTSFLSRAFVNNFLTSDSVKNISNTGGNLEVNEICKIT</sequence>
<dbReference type="GO" id="GO:0005516">
    <property type="term" value="F:calmodulin binding"/>
    <property type="evidence" value="ECO:0007669"/>
    <property type="project" value="UniProtKB-KW"/>
</dbReference>
<keyword evidence="6" id="KW-0636">Prenylation</keyword>
<gene>
    <name evidence="10" type="primary">LOC105368598</name>
</gene>
<dbReference type="PANTHER" id="PTHR10749">
    <property type="entry name" value="PHOSPHORYLASE B KINASE REGULATORY SUBUNIT"/>
    <property type="match status" value="1"/>
</dbReference>
<evidence type="ECO:0000256" key="1">
    <source>
        <dbReference type="ARBA" id="ARBA00005131"/>
    </source>
</evidence>
<keyword evidence="6" id="KW-0472">Membrane</keyword>
<dbReference type="GO" id="GO:0005964">
    <property type="term" value="C:phosphorylase kinase complex"/>
    <property type="evidence" value="ECO:0007669"/>
    <property type="project" value="TreeGrafter"/>
</dbReference>
<comment type="function">
    <text evidence="6">Phosphorylase b kinase catalyzes the phosphorylation of serine in certain substrates, including troponin I.</text>
</comment>
<comment type="subcellular location">
    <subcellularLocation>
        <location evidence="6">Cell membrane</location>
        <topology evidence="6">Lipid-anchor</topology>
        <orientation evidence="6">Cytoplasmic side</orientation>
    </subcellularLocation>
</comment>
<reference evidence="10" key="1">
    <citation type="submission" date="2025-08" db="UniProtKB">
        <authorList>
            <consortium name="RefSeq"/>
        </authorList>
    </citation>
    <scope>IDENTIFICATION</scope>
</reference>
<dbReference type="AlphaFoldDB" id="A0AAJ7E300"/>
<proteinExistence type="inferred from homology"/>
<dbReference type="InterPro" id="IPR045583">
    <property type="entry name" value="KPBA/B_C"/>
</dbReference>
<evidence type="ECO:0000256" key="3">
    <source>
        <dbReference type="ARBA" id="ARBA00022600"/>
    </source>
</evidence>
<organism evidence="9 10">
    <name type="scientific">Ceratosolen solmsi marchali</name>
    <dbReference type="NCBI Taxonomy" id="326594"/>
    <lineage>
        <taxon>Eukaryota</taxon>
        <taxon>Metazoa</taxon>
        <taxon>Ecdysozoa</taxon>
        <taxon>Arthropoda</taxon>
        <taxon>Hexapoda</taxon>
        <taxon>Insecta</taxon>
        <taxon>Pterygota</taxon>
        <taxon>Neoptera</taxon>
        <taxon>Endopterygota</taxon>
        <taxon>Hymenoptera</taxon>
        <taxon>Apocrita</taxon>
        <taxon>Proctotrupomorpha</taxon>
        <taxon>Chalcidoidea</taxon>
        <taxon>Agaonidae</taxon>
        <taxon>Agaoninae</taxon>
        <taxon>Ceratosolen</taxon>
    </lineage>
</organism>
<dbReference type="GO" id="GO:0005977">
    <property type="term" value="P:glycogen metabolic process"/>
    <property type="evidence" value="ECO:0007669"/>
    <property type="project" value="UniProtKB-KW"/>
</dbReference>
<dbReference type="GO" id="GO:0005886">
    <property type="term" value="C:plasma membrane"/>
    <property type="evidence" value="ECO:0007669"/>
    <property type="project" value="UniProtKB-SubCell"/>
</dbReference>